<dbReference type="Gene3D" id="3.30.460.80">
    <property type="entry name" value="NADH:ubiquinone oxidoreductase, 30kDa subunit"/>
    <property type="match status" value="1"/>
</dbReference>
<comment type="catalytic activity">
    <reaction evidence="3 5">
        <text>a quinone + NADH + 5 H(+)(in) = a quinol + NAD(+) + 4 H(+)(out)</text>
        <dbReference type="Rhea" id="RHEA:57888"/>
        <dbReference type="ChEBI" id="CHEBI:15378"/>
        <dbReference type="ChEBI" id="CHEBI:24646"/>
        <dbReference type="ChEBI" id="CHEBI:57540"/>
        <dbReference type="ChEBI" id="CHEBI:57945"/>
        <dbReference type="ChEBI" id="CHEBI:132124"/>
    </reaction>
</comment>
<comment type="similarity">
    <text evidence="1 3 4">Belongs to the complex I 30 kDa subunit family.</text>
</comment>
<dbReference type="EMBL" id="SROY01000002">
    <property type="protein sequence ID" value="TLX22309.1"/>
    <property type="molecule type" value="Genomic_DNA"/>
</dbReference>
<keyword evidence="3" id="KW-1003">Cell membrane</keyword>
<dbReference type="EC" id="7.1.1.-" evidence="3"/>
<dbReference type="HAMAP" id="MF_01357">
    <property type="entry name" value="NDH1_NuoC"/>
    <property type="match status" value="1"/>
</dbReference>
<dbReference type="SUPFAM" id="SSF143243">
    <property type="entry name" value="Nqo5-like"/>
    <property type="match status" value="1"/>
</dbReference>
<keyword evidence="2 3" id="KW-0813">Transport</keyword>
<dbReference type="STRING" id="1123377.GCA_000423885_00275"/>
<comment type="subunit">
    <text evidence="3">NDH-1 is composed of 14 different subunits. Subunits NuoB, C, D, E, F, and G constitute the peripheral sector of the complex.</text>
</comment>
<keyword evidence="3" id="KW-0472">Membrane</keyword>
<dbReference type="NCBIfam" id="NF004732">
    <property type="entry name" value="PRK06074.1-4"/>
    <property type="match status" value="1"/>
</dbReference>
<comment type="function">
    <text evidence="3">NDH-1 shuttles electrons from NADH, via FMN and iron-sulfur (Fe-S) centers, to quinones in the respiratory chain. The immediate electron acceptor for the enzyme in this species is believed to be ubiquinone. Couples the redox reaction to proton translocation (for every two electrons transferred, four hydrogen ions are translocated across the cytoplasmic membrane), and thus conserves the redox energy in a proton gradient.</text>
</comment>
<keyword evidence="8" id="KW-1185">Reference proteome</keyword>
<comment type="subcellular location">
    <subcellularLocation>
        <location evidence="3">Cell membrane</location>
        <topology evidence="3">Peripheral membrane protein</topology>
        <orientation evidence="3">Cytoplasmic side</orientation>
    </subcellularLocation>
</comment>
<dbReference type="RefSeq" id="WP_138348591.1">
    <property type="nucleotide sequence ID" value="NZ_SROY01000002.1"/>
</dbReference>
<keyword evidence="3 4" id="KW-1278">Translocase</keyword>
<dbReference type="InterPro" id="IPR001268">
    <property type="entry name" value="NADH_UbQ_OxRdtase_30kDa_su"/>
</dbReference>
<dbReference type="InterPro" id="IPR010218">
    <property type="entry name" value="NADH_DH_suC"/>
</dbReference>
<name>A0A5R9PFL9_9GAMM</name>
<gene>
    <name evidence="3" type="primary">nuoC</name>
    <name evidence="7" type="ORF">E5S66_07305</name>
</gene>
<dbReference type="AlphaFoldDB" id="A0A5R9PFL9"/>
<keyword evidence="3 5" id="KW-0874">Quinone</keyword>
<evidence type="ECO:0000259" key="6">
    <source>
        <dbReference type="Pfam" id="PF00329"/>
    </source>
</evidence>
<dbReference type="NCBIfam" id="NF004730">
    <property type="entry name" value="PRK06074.1-1"/>
    <property type="match status" value="1"/>
</dbReference>
<keyword evidence="3 4" id="KW-0520">NAD</keyword>
<evidence type="ECO:0000313" key="8">
    <source>
        <dbReference type="Proteomes" id="UP000308508"/>
    </source>
</evidence>
<evidence type="ECO:0000313" key="7">
    <source>
        <dbReference type="EMBL" id="TLX22309.1"/>
    </source>
</evidence>
<protein>
    <recommendedName>
        <fullName evidence="3">NADH-quinone oxidoreductase subunit C</fullName>
        <ecNumber evidence="3">7.1.1.-</ecNumber>
    </recommendedName>
    <alternativeName>
        <fullName evidence="3">NADH dehydrogenase I subunit C</fullName>
    </alternativeName>
    <alternativeName>
        <fullName evidence="3">NDH-1 subunit C</fullName>
    </alternativeName>
</protein>
<evidence type="ECO:0000256" key="5">
    <source>
        <dbReference type="RuleBase" id="RU003582"/>
    </source>
</evidence>
<keyword evidence="7" id="KW-0560">Oxidoreductase</keyword>
<evidence type="ECO:0000256" key="4">
    <source>
        <dbReference type="RuleBase" id="RU003456"/>
    </source>
</evidence>
<dbReference type="PANTHER" id="PTHR10884">
    <property type="entry name" value="NADH DEHYDROGENASE UBIQUINONE IRON-SULFUR PROTEIN 3"/>
    <property type="match status" value="1"/>
</dbReference>
<dbReference type="PANTHER" id="PTHR10884:SF14">
    <property type="entry name" value="NADH DEHYDROGENASE [UBIQUINONE] IRON-SULFUR PROTEIN 3, MITOCHONDRIAL"/>
    <property type="match status" value="1"/>
</dbReference>
<reference evidence="7 8" key="1">
    <citation type="submission" date="2019-04" db="EMBL/GenBank/DDBJ databases">
        <authorList>
            <person name="Grouzdev D.S."/>
            <person name="Nazina T.N."/>
        </authorList>
    </citation>
    <scope>NUCLEOTIDE SEQUENCE [LARGE SCALE GENOMIC DNA]</scope>
    <source>
        <strain evidence="7 8">SHC 3-19</strain>
    </source>
</reference>
<dbReference type="GO" id="GO:0005886">
    <property type="term" value="C:plasma membrane"/>
    <property type="evidence" value="ECO:0007669"/>
    <property type="project" value="UniProtKB-SubCell"/>
</dbReference>
<dbReference type="InterPro" id="IPR037232">
    <property type="entry name" value="NADH_quin_OxRdtase_su_C/D-like"/>
</dbReference>
<sequence>MSMQLSEQLAARFGATAVQVALPRGEVTLEVAAADYHAACKALRDEFGFETFIDLCGIDYLGYGSDEWDTVGVSSEGFSRGVEGQGPGRFNWGETPSHEAGTTAAADERGERRFGVVLHLLSIARNLRVRVRVFAPDDGVPVVASVTGLWPGANWFEREAFDLFGVVFDGHPDLRRILTDYGFVGHPFRKDFPLIGNVEVRYDEEKKRVVYEPVTSVEPRVGVARVIRDDARFATAEAERDNRILQREARR</sequence>
<proteinExistence type="inferred from homology"/>
<dbReference type="GO" id="GO:0008137">
    <property type="term" value="F:NADH dehydrogenase (ubiquinone) activity"/>
    <property type="evidence" value="ECO:0007669"/>
    <property type="project" value="InterPro"/>
</dbReference>
<evidence type="ECO:0000256" key="1">
    <source>
        <dbReference type="ARBA" id="ARBA00007569"/>
    </source>
</evidence>
<comment type="caution">
    <text evidence="7">The sequence shown here is derived from an EMBL/GenBank/DDBJ whole genome shotgun (WGS) entry which is preliminary data.</text>
</comment>
<organism evidence="7 8">
    <name type="scientific">Thermomonas fusca</name>
    <dbReference type="NCBI Taxonomy" id="215690"/>
    <lineage>
        <taxon>Bacteria</taxon>
        <taxon>Pseudomonadati</taxon>
        <taxon>Pseudomonadota</taxon>
        <taxon>Gammaproteobacteria</taxon>
        <taxon>Lysobacterales</taxon>
        <taxon>Lysobacteraceae</taxon>
        <taxon>Thermomonas</taxon>
    </lineage>
</organism>
<dbReference type="GO" id="GO:0050136">
    <property type="term" value="F:NADH dehydrogenase (quinone) (non-electrogenic) activity"/>
    <property type="evidence" value="ECO:0007669"/>
    <property type="project" value="UniProtKB-UniRule"/>
</dbReference>
<accession>A0A5R9PFL9</accession>
<dbReference type="PROSITE" id="PS00542">
    <property type="entry name" value="COMPLEX1_30K"/>
    <property type="match status" value="1"/>
</dbReference>
<dbReference type="GO" id="GO:0048038">
    <property type="term" value="F:quinone binding"/>
    <property type="evidence" value="ECO:0007669"/>
    <property type="project" value="UniProtKB-KW"/>
</dbReference>
<dbReference type="InterPro" id="IPR020396">
    <property type="entry name" value="NADH_UbQ_OxRdtase_CS"/>
</dbReference>
<evidence type="ECO:0000256" key="3">
    <source>
        <dbReference type="HAMAP-Rule" id="MF_01357"/>
    </source>
</evidence>
<keyword evidence="3" id="KW-0830">Ubiquinone</keyword>
<evidence type="ECO:0000256" key="2">
    <source>
        <dbReference type="ARBA" id="ARBA00022448"/>
    </source>
</evidence>
<dbReference type="Proteomes" id="UP000308508">
    <property type="component" value="Unassembled WGS sequence"/>
</dbReference>
<dbReference type="Pfam" id="PF00329">
    <property type="entry name" value="Complex1_30kDa"/>
    <property type="match status" value="1"/>
</dbReference>
<feature type="domain" description="NADH:ubiquinone oxidoreductase 30kDa subunit" evidence="6">
    <location>
        <begin position="104"/>
        <end position="196"/>
    </location>
</feature>